<dbReference type="EMBL" id="JBDODL010004995">
    <property type="protein sequence ID" value="MES1923177.1"/>
    <property type="molecule type" value="Genomic_DNA"/>
</dbReference>
<name>A0ABV2AU47_9EUKA</name>
<evidence type="ECO:0000313" key="1">
    <source>
        <dbReference type="EMBL" id="MES1923177.1"/>
    </source>
</evidence>
<dbReference type="Proteomes" id="UP001439008">
    <property type="component" value="Unassembled WGS sequence"/>
</dbReference>
<proteinExistence type="predicted"/>
<evidence type="ECO:0000313" key="2">
    <source>
        <dbReference type="Proteomes" id="UP001439008"/>
    </source>
</evidence>
<accession>A0ABV2AU47</accession>
<gene>
    <name evidence="1" type="ORF">MHBO_004720</name>
</gene>
<comment type="caution">
    <text evidence="1">The sequence shown here is derived from an EMBL/GenBank/DDBJ whole genome shotgun (WGS) entry which is preliminary data.</text>
</comment>
<reference evidence="1 2" key="1">
    <citation type="journal article" date="2024" name="BMC Biol.">
        <title>Comparative genomics of Ascetosporea gives new insight into the evolutionary basis for animal parasitism in Rhizaria.</title>
        <authorList>
            <person name="Hiltunen Thoren M."/>
            <person name="Onut-Brannstrom I."/>
            <person name="Alfjorden A."/>
            <person name="Peckova H."/>
            <person name="Swords F."/>
            <person name="Hooper C."/>
            <person name="Holzer A.S."/>
            <person name="Bass D."/>
            <person name="Burki F."/>
        </authorList>
    </citation>
    <scope>NUCLEOTIDE SEQUENCE [LARGE SCALE GENOMIC DNA]</scope>
    <source>
        <strain evidence="1">20-A016</strain>
    </source>
</reference>
<keyword evidence="2" id="KW-1185">Reference proteome</keyword>
<feature type="non-terminal residue" evidence="1">
    <location>
        <position position="87"/>
    </location>
</feature>
<protein>
    <submittedName>
        <fullName evidence="1">Uncharacterized protein</fullName>
    </submittedName>
</protein>
<organism evidence="1 2">
    <name type="scientific">Bonamia ostreae</name>
    <dbReference type="NCBI Taxonomy" id="126728"/>
    <lineage>
        <taxon>Eukaryota</taxon>
        <taxon>Sar</taxon>
        <taxon>Rhizaria</taxon>
        <taxon>Endomyxa</taxon>
        <taxon>Ascetosporea</taxon>
        <taxon>Haplosporida</taxon>
        <taxon>Bonamia</taxon>
    </lineage>
</organism>
<sequence length="87" mass="10361">MENLIMPFVLPENSHLRQEIQDWTEISFDEGRKELVKIYEKIQNVISMNENDHDFHEELLATCKDYKKALEIRKQDLSRRDASIVIA</sequence>